<name>A0A6U0VKV0_9STRA</name>
<organism evidence="3">
    <name type="scientific">Pinguiococcus pyrenoidosus</name>
    <dbReference type="NCBI Taxonomy" id="172671"/>
    <lineage>
        <taxon>Eukaryota</taxon>
        <taxon>Sar</taxon>
        <taxon>Stramenopiles</taxon>
        <taxon>Ochrophyta</taxon>
        <taxon>Pinguiophyceae</taxon>
        <taxon>Pinguiochrysidales</taxon>
        <taxon>Pinguiochrysidaceae</taxon>
        <taxon>Pinguiococcus</taxon>
    </lineage>
</organism>
<dbReference type="EMBL" id="HBEA01013323">
    <property type="protein sequence ID" value="CAD8260619.1"/>
    <property type="molecule type" value="Transcribed_RNA"/>
</dbReference>
<dbReference type="AlphaFoldDB" id="A0A6U0VKV0"/>
<sequence>MGPRGAEAVGREMRHAPCLEVLYLTYNDIGDSGVEDLLRELRYAEYLEELHLFENGISKVGERAVMALLAEHPPPALHVLKGMSLVKAAKKMRLRPRGKASNESVLETLRERAAR</sequence>
<dbReference type="InterPro" id="IPR001611">
    <property type="entry name" value="Leu-rich_rpt"/>
</dbReference>
<dbReference type="InterPro" id="IPR032675">
    <property type="entry name" value="LRR_dom_sf"/>
</dbReference>
<proteinExistence type="predicted"/>
<dbReference type="Gene3D" id="3.80.10.10">
    <property type="entry name" value="Ribonuclease Inhibitor"/>
    <property type="match status" value="1"/>
</dbReference>
<evidence type="ECO:0000313" key="2">
    <source>
        <dbReference type="EMBL" id="CAD8260619.1"/>
    </source>
</evidence>
<accession>A0A6U0VKV0</accession>
<evidence type="ECO:0000256" key="1">
    <source>
        <dbReference type="SAM" id="MobiDB-lite"/>
    </source>
</evidence>
<dbReference type="EMBL" id="HBEA01013325">
    <property type="protein sequence ID" value="CAD8260621.1"/>
    <property type="molecule type" value="Transcribed_RNA"/>
</dbReference>
<dbReference type="SUPFAM" id="SSF52047">
    <property type="entry name" value="RNI-like"/>
    <property type="match status" value="1"/>
</dbReference>
<evidence type="ECO:0000313" key="3">
    <source>
        <dbReference type="EMBL" id="CAD8260621.1"/>
    </source>
</evidence>
<dbReference type="Pfam" id="PF13516">
    <property type="entry name" value="LRR_6"/>
    <property type="match status" value="2"/>
</dbReference>
<protein>
    <submittedName>
        <fullName evidence="3">Uncharacterized protein</fullName>
    </submittedName>
</protein>
<reference evidence="3" key="1">
    <citation type="submission" date="2021-01" db="EMBL/GenBank/DDBJ databases">
        <authorList>
            <person name="Corre E."/>
            <person name="Pelletier E."/>
            <person name="Niang G."/>
            <person name="Scheremetjew M."/>
            <person name="Finn R."/>
            <person name="Kale V."/>
            <person name="Holt S."/>
            <person name="Cochrane G."/>
            <person name="Meng A."/>
            <person name="Brown T."/>
            <person name="Cohen L."/>
        </authorList>
    </citation>
    <scope>NUCLEOTIDE SEQUENCE</scope>
    <source>
        <strain evidence="3">CCMP2078</strain>
    </source>
</reference>
<feature type="region of interest" description="Disordered" evidence="1">
    <location>
        <begin position="95"/>
        <end position="115"/>
    </location>
</feature>
<gene>
    <name evidence="2" type="ORF">PPYR1160_LOCUS10121</name>
    <name evidence="3" type="ORF">PPYR1160_LOCUS10123</name>
</gene>